<dbReference type="AGR" id="MGI:107321"/>
<accession>Q3UVF5</accession>
<protein>
    <submittedName>
        <fullName evidence="2">Uncharacterized protein</fullName>
    </submittedName>
</protein>
<reference evidence="2" key="3">
    <citation type="journal article" date="2000" name="Genome Res.">
        <title>RIKEN integrated sequence analysis (RISA) system--384-format sequencing pipeline with 384 multicapillary sequencer.</title>
        <authorList>
            <person name="Shibata K."/>
            <person name="Itoh M."/>
            <person name="Aizawa K."/>
            <person name="Nagaoka S."/>
            <person name="Sasaki N."/>
            <person name="Carninci P."/>
            <person name="Konno H."/>
            <person name="Akiyama J."/>
            <person name="Nishi K."/>
            <person name="Kitsunai T."/>
            <person name="Tashiro H."/>
            <person name="Itoh M."/>
            <person name="Sumi N."/>
            <person name="Ishii Y."/>
            <person name="Nakamura S."/>
            <person name="Hazama M."/>
            <person name="Nishine T."/>
            <person name="Harada A."/>
            <person name="Yamamoto R."/>
            <person name="Matsumoto H."/>
            <person name="Sakaguchi S."/>
            <person name="Ikegami T."/>
            <person name="Kashiwagi K."/>
            <person name="Fujiwake S."/>
            <person name="Inoue K."/>
            <person name="Togawa Y."/>
            <person name="Izawa M."/>
            <person name="Ohara E."/>
            <person name="Watahiki M."/>
            <person name="Yoneda Y."/>
            <person name="Ishikawa T."/>
            <person name="Ozawa K."/>
            <person name="Tanaka T."/>
            <person name="Matsuura S."/>
            <person name="Kawai J."/>
            <person name="Okazaki Y."/>
            <person name="Muramatsu M."/>
            <person name="Inoue Y."/>
            <person name="Kira A."/>
            <person name="Hayashizaki Y."/>
        </authorList>
    </citation>
    <scope>NUCLEOTIDE SEQUENCE</scope>
    <source>
        <strain evidence="2">C57BL/6J</strain>
        <tissue evidence="2">Cerebellum</tissue>
    </source>
</reference>
<organism evidence="2">
    <name type="scientific">Mus musculus</name>
    <name type="common">Mouse</name>
    <dbReference type="NCBI Taxonomy" id="10090"/>
    <lineage>
        <taxon>Eukaryota</taxon>
        <taxon>Metazoa</taxon>
        <taxon>Chordata</taxon>
        <taxon>Craniata</taxon>
        <taxon>Vertebrata</taxon>
        <taxon>Euteleostomi</taxon>
        <taxon>Mammalia</taxon>
        <taxon>Eutheria</taxon>
        <taxon>Euarchontoglires</taxon>
        <taxon>Glires</taxon>
        <taxon>Rodentia</taxon>
        <taxon>Myomorpha</taxon>
        <taxon>Muroidea</taxon>
        <taxon>Muridae</taxon>
        <taxon>Murinae</taxon>
        <taxon>Mus</taxon>
        <taxon>Mus</taxon>
    </lineage>
</organism>
<dbReference type="MGI" id="MGI:107321">
    <property type="gene designation" value="Cux2"/>
</dbReference>
<evidence type="ECO:0000313" key="2">
    <source>
        <dbReference type="EMBL" id="BAE23314.1"/>
    </source>
</evidence>
<gene>
    <name evidence="3" type="primary">Cux2</name>
    <name evidence="3" type="synonym">Cutl2</name>
</gene>
<name>Q3UVF5_MOUSE</name>
<reference evidence="2" key="2">
    <citation type="journal article" date="2000" name="Genome Res.">
        <title>Normalization and subtraction of cap-trapper-selected cDNAs to prepare full-length cDNA libraries for rapid discovery of new genes.</title>
        <authorList>
            <person name="Carninci P."/>
            <person name="Shibata Y."/>
            <person name="Hayatsu N."/>
            <person name="Sugahara Y."/>
            <person name="Shibata K."/>
            <person name="Itoh M."/>
            <person name="Konno H."/>
            <person name="Okazaki Y."/>
            <person name="Muramatsu M."/>
            <person name="Hayashizaki Y."/>
        </authorList>
    </citation>
    <scope>NUCLEOTIDE SEQUENCE</scope>
    <source>
        <strain evidence="2">C57BL/6J</strain>
        <tissue evidence="2">Cerebellum</tissue>
    </source>
</reference>
<feature type="region of interest" description="Disordered" evidence="1">
    <location>
        <begin position="1"/>
        <end position="23"/>
    </location>
</feature>
<dbReference type="AlphaFoldDB" id="Q3UVF5"/>
<evidence type="ECO:0000256" key="1">
    <source>
        <dbReference type="SAM" id="MobiDB-lite"/>
    </source>
</evidence>
<sequence length="138" mass="15686">MHPVQATDDQHQTGPGKPPFPHHNPGYALRSFPLYTFLSRGGYFYILTLENQAEFPEESILGQMNPCLSLRRPTFTPPPPLQHTHWETTSLSALKCHIESMYDTYRDAAQQNSLRLWLECDGIGCDPLNTEIWLCGSP</sequence>
<reference evidence="2" key="4">
    <citation type="journal article" date="2001" name="Nature">
        <title>Functional annotation of a full-length mouse cDNA collection.</title>
        <authorList>
            <consortium name="The RIKEN Genome Exploration Research Group Phase II Team and the FANTOM Consortium"/>
        </authorList>
    </citation>
    <scope>NUCLEOTIDE SEQUENCE</scope>
    <source>
        <strain evidence="2">C57BL/6J</strain>
        <tissue evidence="2">Cerebellum</tissue>
    </source>
</reference>
<reference evidence="2" key="8">
    <citation type="journal article" date="2005" name="Science">
        <title>Antisense Transcription in the Mammalian Transcriptome.</title>
        <authorList>
            <consortium name="RIKEN Genome Exploration Research Group and Genome Science Group (Genome Network Project Core Group) and the FANTOM Consortium"/>
        </authorList>
    </citation>
    <scope>NUCLEOTIDE SEQUENCE</scope>
    <source>
        <strain evidence="2">C57BL/6J</strain>
        <tissue evidence="2">Cerebellum</tissue>
    </source>
</reference>
<evidence type="ECO:0000313" key="3">
    <source>
        <dbReference type="MGI" id="MGI:107321"/>
    </source>
</evidence>
<proteinExistence type="evidence at transcript level"/>
<dbReference type="EMBL" id="AK137342">
    <property type="protein sequence ID" value="BAE23314.1"/>
    <property type="molecule type" value="mRNA"/>
</dbReference>
<reference evidence="2" key="6">
    <citation type="submission" date="2004-03" db="EMBL/GenBank/DDBJ databases">
        <authorList>
            <person name="Arakawa T."/>
            <person name="Carninci P."/>
            <person name="Fukuda S."/>
            <person name="Hashizume W."/>
            <person name="Hayashida K."/>
            <person name="Hori F."/>
            <person name="Iida J."/>
            <person name="Imamura K."/>
            <person name="Imotani K."/>
            <person name="Itoh M."/>
            <person name="Kanagawa S."/>
            <person name="Kawai J."/>
            <person name="Kojima M."/>
            <person name="Konno H."/>
            <person name="Murata M."/>
            <person name="Nakamura M."/>
            <person name="Ninomiya N."/>
            <person name="Nishiyori H."/>
            <person name="Nomura K."/>
            <person name="Ohno M."/>
            <person name="Sakazume N."/>
            <person name="Sano H."/>
            <person name="Sasaki D."/>
            <person name="Shibata K."/>
            <person name="Shiraki T."/>
            <person name="Tagami M."/>
            <person name="Tagami Y."/>
            <person name="Waki K."/>
            <person name="Watahiki A."/>
            <person name="Muramatsu M."/>
            <person name="Hayashizaki Y."/>
        </authorList>
    </citation>
    <scope>NUCLEOTIDE SEQUENCE</scope>
    <source>
        <strain evidence="2">C57BL/6J</strain>
        <tissue evidence="2">Cerebellum</tissue>
    </source>
</reference>
<reference evidence="2" key="1">
    <citation type="journal article" date="1999" name="Methods Enzymol.">
        <title>High-efficiency full-length cDNA cloning.</title>
        <authorList>
            <person name="Carninci P."/>
            <person name="Hayashizaki Y."/>
        </authorList>
    </citation>
    <scope>NUCLEOTIDE SEQUENCE</scope>
    <source>
        <strain evidence="2">C57BL/6J</strain>
        <tissue evidence="2">Cerebellum</tissue>
    </source>
</reference>
<reference evidence="2" key="7">
    <citation type="journal article" date="2005" name="Science">
        <title>The Transcriptional Landscape of the Mammalian Genome.</title>
        <authorList>
            <consortium name="The FANTOM Consortium"/>
            <consortium name="Riken Genome Exploration Research Group and Genome Science Group (Genome Network Project Core Group)"/>
        </authorList>
    </citation>
    <scope>NUCLEOTIDE SEQUENCE</scope>
    <source>
        <strain evidence="2">C57BL/6J</strain>
        <tissue evidence="2">Cerebellum</tissue>
    </source>
</reference>
<reference evidence="2" key="5">
    <citation type="journal article" date="2002" name="Nature">
        <title>Analysis of the mouse transcriptome based on functional annotation of 60,770 full-length cDNAs.</title>
        <authorList>
            <consortium name="The FANTOM Consortium and the RIKEN Genome Exploration Research Group Phase I and II Team"/>
        </authorList>
    </citation>
    <scope>NUCLEOTIDE SEQUENCE</scope>
    <source>
        <strain evidence="2">C57BL/6J</strain>
        <tissue evidence="2">Cerebellum</tissue>
    </source>
</reference>